<dbReference type="RefSeq" id="WP_079715036.1">
    <property type="nucleotide sequence ID" value="NZ_FUYS01000001.1"/>
</dbReference>
<evidence type="ECO:0000313" key="2">
    <source>
        <dbReference type="EMBL" id="SKB27977.1"/>
    </source>
</evidence>
<sequence>MKTLMPYEKRWIAKRLKIYSIKYAEIYNEVYDHMVSACEHKRQSGDNRPILSLFQEAMDQDIGSHKGIAWMTEEREALLKEHLLTALKQEFKSYFDSAKILWACAAYVAYFTAMQSLQLDLRWHLIVLAGVLALPFCYLLVVGTKNGYFRTITHKRKTSLVNTLMIRLTQPAALGFYAGFFSIPQLLTLFTSDSETGTQLTKGFVHFLGHPGMSVLITVALIYVASFVKIVNTDYRRLIAHV</sequence>
<dbReference type="AlphaFoldDB" id="A0A1T4ZZM6"/>
<proteinExistence type="predicted"/>
<gene>
    <name evidence="2" type="ORF">SAMN05660226_00318</name>
</gene>
<evidence type="ECO:0000256" key="1">
    <source>
        <dbReference type="SAM" id="Phobius"/>
    </source>
</evidence>
<feature type="transmembrane region" description="Helical" evidence="1">
    <location>
        <begin position="100"/>
        <end position="117"/>
    </location>
</feature>
<protein>
    <submittedName>
        <fullName evidence="2">Uncharacterized protein</fullName>
    </submittedName>
</protein>
<keyword evidence="1" id="KW-1133">Transmembrane helix</keyword>
<dbReference type="STRING" id="623280.SAMN05660226_00318"/>
<feature type="transmembrane region" description="Helical" evidence="1">
    <location>
        <begin position="164"/>
        <end position="187"/>
    </location>
</feature>
<feature type="transmembrane region" description="Helical" evidence="1">
    <location>
        <begin position="123"/>
        <end position="143"/>
    </location>
</feature>
<keyword evidence="1" id="KW-0812">Transmembrane</keyword>
<name>A0A1T4ZZM6_9SPHI</name>
<keyword evidence="1" id="KW-0472">Membrane</keyword>
<dbReference type="OrthoDB" id="949461at2"/>
<organism evidence="2 3">
    <name type="scientific">Parapedobacter luteus</name>
    <dbReference type="NCBI Taxonomy" id="623280"/>
    <lineage>
        <taxon>Bacteria</taxon>
        <taxon>Pseudomonadati</taxon>
        <taxon>Bacteroidota</taxon>
        <taxon>Sphingobacteriia</taxon>
        <taxon>Sphingobacteriales</taxon>
        <taxon>Sphingobacteriaceae</taxon>
        <taxon>Parapedobacter</taxon>
    </lineage>
</organism>
<dbReference type="Proteomes" id="UP000190541">
    <property type="component" value="Unassembled WGS sequence"/>
</dbReference>
<feature type="transmembrane region" description="Helical" evidence="1">
    <location>
        <begin position="207"/>
        <end position="228"/>
    </location>
</feature>
<evidence type="ECO:0000313" key="3">
    <source>
        <dbReference type="Proteomes" id="UP000190541"/>
    </source>
</evidence>
<dbReference type="EMBL" id="FUYS01000001">
    <property type="protein sequence ID" value="SKB27977.1"/>
    <property type="molecule type" value="Genomic_DNA"/>
</dbReference>
<accession>A0A1T4ZZM6</accession>
<keyword evidence="3" id="KW-1185">Reference proteome</keyword>
<reference evidence="2 3" key="1">
    <citation type="submission" date="2017-02" db="EMBL/GenBank/DDBJ databases">
        <authorList>
            <person name="Peterson S.W."/>
        </authorList>
    </citation>
    <scope>NUCLEOTIDE SEQUENCE [LARGE SCALE GENOMIC DNA]</scope>
    <source>
        <strain evidence="2 3">DSM 22899</strain>
    </source>
</reference>